<keyword evidence="13" id="KW-1133">Transmembrane helix</keyword>
<evidence type="ECO:0000256" key="8">
    <source>
        <dbReference type="ARBA" id="ARBA00022771"/>
    </source>
</evidence>
<evidence type="ECO:0000313" key="16">
    <source>
        <dbReference type="Proteomes" id="UP001314229"/>
    </source>
</evidence>
<keyword evidence="13" id="KW-0472">Membrane</keyword>
<name>A0AAV1QEW4_SCOSC</name>
<evidence type="ECO:0000256" key="6">
    <source>
        <dbReference type="ARBA" id="ARBA00022723"/>
    </source>
</evidence>
<evidence type="ECO:0000256" key="2">
    <source>
        <dbReference type="ARBA" id="ARBA00004123"/>
    </source>
</evidence>
<evidence type="ECO:0000256" key="3">
    <source>
        <dbReference type="ARBA" id="ARBA00004496"/>
    </source>
</evidence>
<feature type="zinc finger region" description="C3H1-type" evidence="12">
    <location>
        <begin position="42"/>
        <end position="69"/>
    </location>
</feature>
<keyword evidence="10 12" id="KW-0862">Zinc</keyword>
<keyword evidence="13" id="KW-0812">Transmembrane</keyword>
<evidence type="ECO:0000256" key="5">
    <source>
        <dbReference type="ARBA" id="ARBA00022490"/>
    </source>
</evidence>
<dbReference type="GO" id="GO:0008270">
    <property type="term" value="F:zinc ion binding"/>
    <property type="evidence" value="ECO:0007669"/>
    <property type="project" value="UniProtKB-KW"/>
</dbReference>
<keyword evidence="11" id="KW-0539">Nucleus</keyword>
<dbReference type="Proteomes" id="UP001314229">
    <property type="component" value="Unassembled WGS sequence"/>
</dbReference>
<evidence type="ECO:0000256" key="11">
    <source>
        <dbReference type="ARBA" id="ARBA00023242"/>
    </source>
</evidence>
<evidence type="ECO:0000256" key="13">
    <source>
        <dbReference type="SAM" id="Phobius"/>
    </source>
</evidence>
<feature type="non-terminal residue" evidence="15">
    <location>
        <position position="218"/>
    </location>
</feature>
<feature type="transmembrane region" description="Helical" evidence="13">
    <location>
        <begin position="197"/>
        <end position="217"/>
    </location>
</feature>
<evidence type="ECO:0000256" key="12">
    <source>
        <dbReference type="PROSITE-ProRule" id="PRU00723"/>
    </source>
</evidence>
<dbReference type="Gene3D" id="2.30.30.1190">
    <property type="match status" value="1"/>
</dbReference>
<keyword evidence="7" id="KW-0677">Repeat</keyword>
<accession>A0AAV1QEW4</accession>
<dbReference type="AlphaFoldDB" id="A0AAV1QEW4"/>
<sequence>MFGGAADSLGSEVTAAPPHSYVEAIRTGLDASAQDQAPPPVGVAPQLCPYAAAGHCYYEDNCTYLHGDLCEVCRLRVLHPHDPEQRRAHEKMCLLAFERDMEKAFAAQLSQDKVCSVCMELVVQKANPSERQLRHLVLLLSRLLSVLHQEVALHQDLQQPDHQVLSGVPGRLRVCHPVGLLGRRPGRQEPAHRPVQVWSQVSFLILLFLILILFLILF</sequence>
<dbReference type="PROSITE" id="PS50103">
    <property type="entry name" value="ZF_C3H1"/>
    <property type="match status" value="1"/>
</dbReference>
<dbReference type="GO" id="GO:0005634">
    <property type="term" value="C:nucleus"/>
    <property type="evidence" value="ECO:0007669"/>
    <property type="project" value="UniProtKB-SubCell"/>
</dbReference>
<organism evidence="15 16">
    <name type="scientific">Scomber scombrus</name>
    <name type="common">Atlantic mackerel</name>
    <name type="synonym">Scomber vernalis</name>
    <dbReference type="NCBI Taxonomy" id="13677"/>
    <lineage>
        <taxon>Eukaryota</taxon>
        <taxon>Metazoa</taxon>
        <taxon>Chordata</taxon>
        <taxon>Craniata</taxon>
        <taxon>Vertebrata</taxon>
        <taxon>Euteleostomi</taxon>
        <taxon>Actinopterygii</taxon>
        <taxon>Neopterygii</taxon>
        <taxon>Teleostei</taxon>
        <taxon>Neoteleostei</taxon>
        <taxon>Acanthomorphata</taxon>
        <taxon>Pelagiaria</taxon>
        <taxon>Scombriformes</taxon>
        <taxon>Scombridae</taxon>
        <taxon>Scomber</taxon>
    </lineage>
</organism>
<comment type="caution">
    <text evidence="15">The sequence shown here is derived from an EMBL/GenBank/DDBJ whole genome shotgun (WGS) entry which is preliminary data.</text>
</comment>
<dbReference type="GO" id="GO:0005737">
    <property type="term" value="C:cytoplasm"/>
    <property type="evidence" value="ECO:0007669"/>
    <property type="project" value="UniProtKB-SubCell"/>
</dbReference>
<protein>
    <recommendedName>
        <fullName evidence="4">RING-type E3 ubiquitin transferase</fullName>
        <ecNumber evidence="4">2.3.2.27</ecNumber>
    </recommendedName>
</protein>
<dbReference type="PANTHER" id="PTHR11224:SF17">
    <property type="entry name" value="E3 UBIQUITIN-PROTEIN LIGASE MAKORIN-2"/>
    <property type="match status" value="1"/>
</dbReference>
<evidence type="ECO:0000259" key="14">
    <source>
        <dbReference type="PROSITE" id="PS50103"/>
    </source>
</evidence>
<dbReference type="SUPFAM" id="SSF90229">
    <property type="entry name" value="CCCH zinc finger"/>
    <property type="match status" value="1"/>
</dbReference>
<evidence type="ECO:0000313" key="15">
    <source>
        <dbReference type="EMBL" id="CAK6981136.1"/>
    </source>
</evidence>
<gene>
    <name evidence="15" type="ORF">FSCOSCO3_A025679</name>
</gene>
<dbReference type="InterPro" id="IPR036855">
    <property type="entry name" value="Znf_CCCH_sf"/>
</dbReference>
<proteinExistence type="predicted"/>
<keyword evidence="6 12" id="KW-0479">Metal-binding</keyword>
<feature type="domain" description="C3H1-type" evidence="14">
    <location>
        <begin position="42"/>
        <end position="69"/>
    </location>
</feature>
<evidence type="ECO:0000256" key="9">
    <source>
        <dbReference type="ARBA" id="ARBA00022786"/>
    </source>
</evidence>
<keyword evidence="16" id="KW-1185">Reference proteome</keyword>
<keyword evidence="9" id="KW-0833">Ubl conjugation pathway</keyword>
<dbReference type="GO" id="GO:0061630">
    <property type="term" value="F:ubiquitin protein ligase activity"/>
    <property type="evidence" value="ECO:0007669"/>
    <property type="project" value="UniProtKB-EC"/>
</dbReference>
<dbReference type="PANTHER" id="PTHR11224">
    <property type="entry name" value="MAKORIN-RELATED"/>
    <property type="match status" value="1"/>
</dbReference>
<comment type="subcellular location">
    <subcellularLocation>
        <location evidence="3">Cytoplasm</location>
    </subcellularLocation>
    <subcellularLocation>
        <location evidence="2">Nucleus</location>
    </subcellularLocation>
</comment>
<dbReference type="EC" id="2.3.2.27" evidence="4"/>
<keyword evidence="5" id="KW-0963">Cytoplasm</keyword>
<evidence type="ECO:0000256" key="1">
    <source>
        <dbReference type="ARBA" id="ARBA00000900"/>
    </source>
</evidence>
<evidence type="ECO:0000256" key="7">
    <source>
        <dbReference type="ARBA" id="ARBA00022737"/>
    </source>
</evidence>
<evidence type="ECO:0000256" key="10">
    <source>
        <dbReference type="ARBA" id="ARBA00022833"/>
    </source>
</evidence>
<comment type="catalytic activity">
    <reaction evidence="1">
        <text>S-ubiquitinyl-[E2 ubiquitin-conjugating enzyme]-L-cysteine + [acceptor protein]-L-lysine = [E2 ubiquitin-conjugating enzyme]-L-cysteine + N(6)-ubiquitinyl-[acceptor protein]-L-lysine.</text>
        <dbReference type="EC" id="2.3.2.27"/>
    </reaction>
</comment>
<evidence type="ECO:0000256" key="4">
    <source>
        <dbReference type="ARBA" id="ARBA00012483"/>
    </source>
</evidence>
<dbReference type="EMBL" id="CAWUFR010000776">
    <property type="protein sequence ID" value="CAK6981136.1"/>
    <property type="molecule type" value="Genomic_DNA"/>
</dbReference>
<reference evidence="15 16" key="1">
    <citation type="submission" date="2024-01" db="EMBL/GenBank/DDBJ databases">
        <authorList>
            <person name="Alioto T."/>
            <person name="Alioto T."/>
            <person name="Gomez Garrido J."/>
        </authorList>
    </citation>
    <scope>NUCLEOTIDE SEQUENCE [LARGE SCALE GENOMIC DNA]</scope>
</reference>
<dbReference type="InterPro" id="IPR000571">
    <property type="entry name" value="Znf_CCCH"/>
</dbReference>
<keyword evidence="8 12" id="KW-0863">Zinc-finger</keyword>
<dbReference type="InterPro" id="IPR045072">
    <property type="entry name" value="MKRN-like"/>
</dbReference>
<dbReference type="GO" id="GO:0000209">
    <property type="term" value="P:protein polyubiquitination"/>
    <property type="evidence" value="ECO:0007669"/>
    <property type="project" value="InterPro"/>
</dbReference>